<name>A0A1M4EPU5_9ACTN</name>
<evidence type="ECO:0000313" key="2">
    <source>
        <dbReference type="EMBL" id="SBP00881.1"/>
    </source>
</evidence>
<feature type="region of interest" description="Disordered" evidence="1">
    <location>
        <begin position="15"/>
        <end position="45"/>
    </location>
</feature>
<gene>
    <name evidence="2" type="ORF">BN4615_P10397</name>
</gene>
<reference evidence="2" key="1">
    <citation type="submission" date="2016-04" db="EMBL/GenBank/DDBJ databases">
        <authorList>
            <person name="Evans L.H."/>
            <person name="Alamgir A."/>
            <person name="Owens N."/>
            <person name="Weber N.D."/>
            <person name="Virtaneva K."/>
            <person name="Barbian K."/>
            <person name="Babar A."/>
            <person name="Rosenke K."/>
        </authorList>
    </citation>
    <scope>NUCLEOTIDE SEQUENCE</scope>
    <source>
        <strain evidence="2">Nono1</strain>
    </source>
</reference>
<accession>A0A1M4EPU5</accession>
<dbReference type="AlphaFoldDB" id="A0A1M4EPU5"/>
<evidence type="ECO:0000256" key="1">
    <source>
        <dbReference type="SAM" id="MobiDB-lite"/>
    </source>
</evidence>
<dbReference type="EMBL" id="LT559118">
    <property type="protein sequence ID" value="SBP00881.1"/>
    <property type="molecule type" value="Genomic_DNA"/>
</dbReference>
<organism evidence="2">
    <name type="scientific">Nonomuraea gerenzanensis</name>
    <dbReference type="NCBI Taxonomy" id="93944"/>
    <lineage>
        <taxon>Bacteria</taxon>
        <taxon>Bacillati</taxon>
        <taxon>Actinomycetota</taxon>
        <taxon>Actinomycetes</taxon>
        <taxon>Streptosporangiales</taxon>
        <taxon>Streptosporangiaceae</taxon>
        <taxon>Nonomuraea</taxon>
    </lineage>
</organism>
<sequence length="45" mass="4340">MALADALPARAEVLPAHEGTGAATRERGGPLVHGGTSAQAACEGA</sequence>
<proteinExistence type="predicted"/>
<protein>
    <submittedName>
        <fullName evidence="2">Uncharacterized protein</fullName>
    </submittedName>
</protein>